<organism evidence="1 2">
    <name type="scientific">Alloalcanivorax xenomutans</name>
    <dbReference type="NCBI Taxonomy" id="1094342"/>
    <lineage>
        <taxon>Bacteria</taxon>
        <taxon>Pseudomonadati</taxon>
        <taxon>Pseudomonadota</taxon>
        <taxon>Gammaproteobacteria</taxon>
        <taxon>Oceanospirillales</taxon>
        <taxon>Alcanivoracaceae</taxon>
        <taxon>Alloalcanivorax</taxon>
    </lineage>
</organism>
<dbReference type="RefSeq" id="WP_080530179.1">
    <property type="nucleotide sequence ID" value="NZ_JAJVKT010000027.1"/>
</dbReference>
<dbReference type="EMBL" id="JAJVKT010000027">
    <property type="protein sequence ID" value="MCE7510638.1"/>
    <property type="molecule type" value="Genomic_DNA"/>
</dbReference>
<protein>
    <submittedName>
        <fullName evidence="1">Uncharacterized protein</fullName>
    </submittedName>
</protein>
<gene>
    <name evidence="1" type="ORF">LZG35_18525</name>
</gene>
<proteinExistence type="predicted"/>
<dbReference type="Proteomes" id="UP001107961">
    <property type="component" value="Unassembled WGS sequence"/>
</dbReference>
<dbReference type="Gene3D" id="1.25.40.10">
    <property type="entry name" value="Tetratricopeptide repeat domain"/>
    <property type="match status" value="1"/>
</dbReference>
<dbReference type="InterPro" id="IPR011990">
    <property type="entry name" value="TPR-like_helical_dom_sf"/>
</dbReference>
<evidence type="ECO:0000313" key="1">
    <source>
        <dbReference type="EMBL" id="MCE7510638.1"/>
    </source>
</evidence>
<name>A0A9Q3W9H1_9GAMM</name>
<keyword evidence="2" id="KW-1185">Reference proteome</keyword>
<dbReference type="AlphaFoldDB" id="A0A9Q3W9H1"/>
<comment type="caution">
    <text evidence="1">The sequence shown here is derived from an EMBL/GenBank/DDBJ whole genome shotgun (WGS) entry which is preliminary data.</text>
</comment>
<reference evidence="1" key="1">
    <citation type="submission" date="2022-01" db="EMBL/GenBank/DDBJ databases">
        <authorList>
            <person name="Karlyshev A.V."/>
            <person name="Jaspars M."/>
        </authorList>
    </citation>
    <scope>NUCLEOTIDE SEQUENCE</scope>
    <source>
        <strain evidence="1">AGSA3-2</strain>
    </source>
</reference>
<evidence type="ECO:0000313" key="2">
    <source>
        <dbReference type="Proteomes" id="UP001107961"/>
    </source>
</evidence>
<accession>A0A9Q3W9H1</accession>
<sequence>MHKAMGIAAVALLATGCASKPVSKPSTASDRVDLDRISCNEVVQPEQQVQIEMIDSLMSRDRDHAALAKIEDQPLSTVEHWLRYGQLKAATGQLDNAQAIFEVLVDKCGTGESHHGLGMVLLKEDDVLASLDHLKVARERAPASSQVRNDYGYVLMLVGHYKEAAYELRTAMELANGQGPVRQNLAVAFLLTDDEDGLRWMKREYDFNADELAYAKQLAGHFVR</sequence>
<dbReference type="PROSITE" id="PS51257">
    <property type="entry name" value="PROKAR_LIPOPROTEIN"/>
    <property type="match status" value="1"/>
</dbReference>
<dbReference type="SUPFAM" id="SSF48452">
    <property type="entry name" value="TPR-like"/>
    <property type="match status" value="1"/>
</dbReference>